<gene>
    <name evidence="1" type="ORF">PG994_001314</name>
</gene>
<dbReference type="Proteomes" id="UP001480595">
    <property type="component" value="Unassembled WGS sequence"/>
</dbReference>
<evidence type="ECO:0000313" key="2">
    <source>
        <dbReference type="Proteomes" id="UP001480595"/>
    </source>
</evidence>
<dbReference type="EMBL" id="JAQQWL010000002">
    <property type="protein sequence ID" value="KAK8086340.1"/>
    <property type="molecule type" value="Genomic_DNA"/>
</dbReference>
<accession>A0ABR1WT65</accession>
<proteinExistence type="predicted"/>
<dbReference type="GeneID" id="92085786"/>
<comment type="caution">
    <text evidence="1">The sequence shown here is derived from an EMBL/GenBank/DDBJ whole genome shotgun (WGS) entry which is preliminary data.</text>
</comment>
<organism evidence="1 2">
    <name type="scientific">Apiospora phragmitis</name>
    <dbReference type="NCBI Taxonomy" id="2905665"/>
    <lineage>
        <taxon>Eukaryota</taxon>
        <taxon>Fungi</taxon>
        <taxon>Dikarya</taxon>
        <taxon>Ascomycota</taxon>
        <taxon>Pezizomycotina</taxon>
        <taxon>Sordariomycetes</taxon>
        <taxon>Xylariomycetidae</taxon>
        <taxon>Amphisphaeriales</taxon>
        <taxon>Apiosporaceae</taxon>
        <taxon>Apiospora</taxon>
    </lineage>
</organism>
<keyword evidence="2" id="KW-1185">Reference proteome</keyword>
<sequence>MAALKVQAYMKLRSTPLPPPDIFAGHTAVVTGATSRRWLDTTVHLLRIGAAEVIIYPVRREGEAGQGKGCADVVILNAGTIGTEYEKGPEGCYAPTSLLKIGTGGPRHGPTTDIYQHEAPPAVPVLGACEAGEEGWP</sequence>
<dbReference type="RefSeq" id="XP_066720864.1">
    <property type="nucleotide sequence ID" value="XM_066852723.1"/>
</dbReference>
<name>A0ABR1WT65_9PEZI</name>
<evidence type="ECO:0000313" key="1">
    <source>
        <dbReference type="EMBL" id="KAK8086340.1"/>
    </source>
</evidence>
<protein>
    <submittedName>
        <fullName evidence="1">Short-chain dehydrogenase reductase protein</fullName>
    </submittedName>
</protein>
<reference evidence="1 2" key="1">
    <citation type="submission" date="2023-01" db="EMBL/GenBank/DDBJ databases">
        <title>Analysis of 21 Apiospora genomes using comparative genomics revels a genus with tremendous synthesis potential of carbohydrate active enzymes and secondary metabolites.</title>
        <authorList>
            <person name="Sorensen T."/>
        </authorList>
    </citation>
    <scope>NUCLEOTIDE SEQUENCE [LARGE SCALE GENOMIC DNA]</scope>
    <source>
        <strain evidence="1 2">CBS 135458</strain>
    </source>
</reference>